<feature type="region of interest" description="Disordered" evidence="5">
    <location>
        <begin position="110"/>
        <end position="129"/>
    </location>
</feature>
<protein>
    <recommendedName>
        <fullName evidence="6">FYVE-type domain-containing protein</fullName>
    </recommendedName>
</protein>
<keyword evidence="1" id="KW-0479">Metal-binding</keyword>
<dbReference type="Pfam" id="PF04366">
    <property type="entry name" value="Ysc84"/>
    <property type="match status" value="1"/>
</dbReference>
<dbReference type="InterPro" id="IPR017455">
    <property type="entry name" value="Znf_FYVE-rel"/>
</dbReference>
<dbReference type="AlphaFoldDB" id="B8LMY3"/>
<evidence type="ECO:0000256" key="2">
    <source>
        <dbReference type="ARBA" id="ARBA00022771"/>
    </source>
</evidence>
<dbReference type="Gene3D" id="3.30.40.10">
    <property type="entry name" value="Zinc/RING finger domain, C3HC4 (zinc finger)"/>
    <property type="match status" value="1"/>
</dbReference>
<organism evidence="7">
    <name type="scientific">Picea sitchensis</name>
    <name type="common">Sitka spruce</name>
    <name type="synonym">Pinus sitchensis</name>
    <dbReference type="NCBI Taxonomy" id="3332"/>
    <lineage>
        <taxon>Eukaryota</taxon>
        <taxon>Viridiplantae</taxon>
        <taxon>Streptophyta</taxon>
        <taxon>Embryophyta</taxon>
        <taxon>Tracheophyta</taxon>
        <taxon>Spermatophyta</taxon>
        <taxon>Pinopsida</taxon>
        <taxon>Pinidae</taxon>
        <taxon>Conifers I</taxon>
        <taxon>Pinales</taxon>
        <taxon>Pinaceae</taxon>
        <taxon>Picea</taxon>
    </lineage>
</organism>
<dbReference type="EMBL" id="EF677167">
    <property type="protein sequence ID" value="ABR17013.1"/>
    <property type="molecule type" value="mRNA"/>
</dbReference>
<dbReference type="SMART" id="SM00064">
    <property type="entry name" value="FYVE"/>
    <property type="match status" value="1"/>
</dbReference>
<dbReference type="PROSITE" id="PS50178">
    <property type="entry name" value="ZF_FYVE"/>
    <property type="match status" value="1"/>
</dbReference>
<dbReference type="InterPro" id="IPR007461">
    <property type="entry name" value="Ysc84_actin-binding"/>
</dbReference>
<dbReference type="SUPFAM" id="SSF57903">
    <property type="entry name" value="FYVE/PHD zinc finger"/>
    <property type="match status" value="1"/>
</dbReference>
<dbReference type="InterPro" id="IPR013083">
    <property type="entry name" value="Znf_RING/FYVE/PHD"/>
</dbReference>
<dbReference type="InterPro" id="IPR011011">
    <property type="entry name" value="Znf_FYVE_PHD"/>
</dbReference>
<evidence type="ECO:0000259" key="6">
    <source>
        <dbReference type="PROSITE" id="PS50178"/>
    </source>
</evidence>
<accession>B8LMY3</accession>
<name>B8LMY3_PICSI</name>
<reference evidence="7" key="1">
    <citation type="submission" date="2007-06" db="EMBL/GenBank/DDBJ databases">
        <title>Full length cDNA sequences from Sitka Spruce (Picea sitchensis).</title>
        <authorList>
            <person name="Ralph S.G."/>
            <person name="Chun H.E."/>
            <person name="Liao N."/>
            <person name="Ali J."/>
            <person name="Reid K."/>
            <person name="Kolosova N."/>
            <person name="Cooper N."/>
            <person name="Cullis C."/>
            <person name="Jancsik S."/>
            <person name="Moore R."/>
            <person name="Mayo M."/>
            <person name="Wagner S."/>
            <person name="Holt R.A."/>
            <person name="Jones S.J.M."/>
            <person name="Marra M.A."/>
            <person name="Ritland C.E."/>
            <person name="Ritland K."/>
            <person name="Bohlmann J."/>
        </authorList>
    </citation>
    <scope>NUCLEOTIDE SEQUENCE</scope>
    <source>
        <tissue evidence="7">Green portion of the leader tissue</tissue>
    </source>
</reference>
<evidence type="ECO:0000313" key="7">
    <source>
        <dbReference type="EMBL" id="ABR17013.1"/>
    </source>
</evidence>
<dbReference type="GO" id="GO:0035091">
    <property type="term" value="F:phosphatidylinositol binding"/>
    <property type="evidence" value="ECO:0007669"/>
    <property type="project" value="TreeGrafter"/>
</dbReference>
<dbReference type="OMA" id="GRCLMPS"/>
<feature type="region of interest" description="Disordered" evidence="5">
    <location>
        <begin position="71"/>
        <end position="92"/>
    </location>
</feature>
<sequence>MQTTSSVVRYVGSDSNPFIETNGQHKTSLEGQNRYEALRDLALPEETDPWVRVSLTQRGKKECLSSFDYISQEGYSDPNRDPGATLPDHSPPEVNLRNVLSGLYTIITGGNISHSDPEEQREASSELSSEEFIQNDAATLYMGPDLPSAPPLPHLEGNDNLSVPTIFETEPPHWVPDSAASCCMQCGVPFKPLVCGRHHCRFCGGLFCRACSRGKCLLPVKFRERDPQRVCDSCYERLEPLQRLLIRQVSNAAQIAKHDVMDWTCMRGWLNTPLGLSMEQEIYKSSNVLRSYCQIAMLKPERSIPVSVLRGANGLAIFTVAKAGVGITYKLGTGIVIARRENGSWSAPSAIASFGLGWGAQIGGELTDFVIVLRNFEAVKAFSSRVHFSLGGGLSVAAGPLGRVVEADLRAGDEGTTACYTYSSSKGAFLGVSLEGNIVTARSDTNMRFYGDPYLTPTDILFGSVERPRAAAPLYNALHDLFQSLGKTI</sequence>
<dbReference type="GO" id="GO:0008270">
    <property type="term" value="F:zinc ion binding"/>
    <property type="evidence" value="ECO:0007669"/>
    <property type="project" value="UniProtKB-KW"/>
</dbReference>
<evidence type="ECO:0000256" key="5">
    <source>
        <dbReference type="SAM" id="MobiDB-lite"/>
    </source>
</evidence>
<dbReference type="FunFam" id="3.30.40.10:FF:000151">
    <property type="entry name" value="Zinc finger family protein"/>
    <property type="match status" value="1"/>
</dbReference>
<dbReference type="CDD" id="cd11526">
    <property type="entry name" value="SYLF_FYVE"/>
    <property type="match status" value="1"/>
</dbReference>
<keyword evidence="2 4" id="KW-0863">Zinc-finger</keyword>
<evidence type="ECO:0000256" key="1">
    <source>
        <dbReference type="ARBA" id="ARBA00022723"/>
    </source>
</evidence>
<keyword evidence="3" id="KW-0862">Zinc</keyword>
<proteinExistence type="evidence at transcript level"/>
<evidence type="ECO:0000256" key="3">
    <source>
        <dbReference type="ARBA" id="ARBA00022833"/>
    </source>
</evidence>
<dbReference type="InterPro" id="IPR000306">
    <property type="entry name" value="Znf_FYVE"/>
</dbReference>
<dbReference type="Pfam" id="PF01363">
    <property type="entry name" value="FYVE"/>
    <property type="match status" value="1"/>
</dbReference>
<feature type="compositionally biased region" description="Basic and acidic residues" evidence="5">
    <location>
        <begin position="115"/>
        <end position="124"/>
    </location>
</feature>
<evidence type="ECO:0000256" key="4">
    <source>
        <dbReference type="PROSITE-ProRule" id="PRU00091"/>
    </source>
</evidence>
<dbReference type="PANTHER" id="PTHR15629">
    <property type="entry name" value="SH3YL1 PROTEIN"/>
    <property type="match status" value="1"/>
</dbReference>
<feature type="domain" description="FYVE-type" evidence="6">
    <location>
        <begin position="177"/>
        <end position="239"/>
    </location>
</feature>
<dbReference type="PANTHER" id="PTHR15629:SF2">
    <property type="entry name" value="SH3 DOMAIN-CONTAINING YSC84-LIKE PROTEIN 1"/>
    <property type="match status" value="1"/>
</dbReference>
<dbReference type="InterPro" id="IPR051702">
    <property type="entry name" value="SH3_domain_YSC84-like"/>
</dbReference>